<keyword evidence="4" id="KW-0862">Zinc</keyword>
<evidence type="ECO:0000313" key="9">
    <source>
        <dbReference type="EMBL" id="VVC34712.1"/>
    </source>
</evidence>
<dbReference type="SMART" id="SM00487">
    <property type="entry name" value="DEXDc"/>
    <property type="match status" value="1"/>
</dbReference>
<keyword evidence="1" id="KW-0479">Metal-binding</keyword>
<dbReference type="GO" id="GO:0016787">
    <property type="term" value="F:hydrolase activity"/>
    <property type="evidence" value="ECO:0007669"/>
    <property type="project" value="UniProtKB-KW"/>
</dbReference>
<dbReference type="PANTHER" id="PTHR45865">
    <property type="entry name" value="E3 UBIQUITIN-PROTEIN LIGASE SHPRH FAMILY MEMBER"/>
    <property type="match status" value="1"/>
</dbReference>
<sequence>MMNPDQILDFYNALKEMHAEYDDQINQPSVITTRLKSYQLKAVKWMEDREKNNNLVKNDLSEFRGGILADSIGLGKTLEMLCFIVANRAPPEFRAIFPTPKIKNCITYLNKNILDREPMHVTTKLSTEMQNHIKQNQSNCITFVYGQDNSLNCLNCYCWSTLEYDNKLIVVCALCGEAQHMECVNFKPKPFQDNLYLCPSCWYLSNKIDCKATLIIVPLPIMDQWVDEIEKHGLNVLKVHIYRGVHSGEYIEPIAFCEYDIVITTYSFLEDDLSSMSTTFPNSINRFKRVHNCPLFCLNWWRICLDYDINHLSNSTFKTILKLNCVNKWIMTGTPIQNSLDDLELPLKLLNIKKYCIRNDCYTIPSQIIDLQWLWFSYVMWRNSATDVNSELILQKSSIEYNWLTFPQIEKYYYTLQQEYSGDQFYKLIYKASLETETTIMESDYMKYDMNIVLTPMMTLRQSCLHPINRYGEFMKLIKTMSMKNIMNRLVENSGIDCNKTLTVIISHHTKIAGLYVKKKQIPSAINEYKIILDLIQKHEKLNLKVDACQKMSTMYNLDCLLHKTKIPIKDMCGSNGLKNLKMEMEKYETNHLDIHKNNVKMVFKMVQFCSGEISALIGNTKLIYSEWWPEMSFIVTLDEFLAQAKPKWEEYRSTGVADIGNSFSSMMDIDVQLKIWCMNLQGSKEDILETVDLLKNTPIDKLAREAMNCHLGVQRNFHFPKPECTICKAKYTLNTYKTILFSFPTNQNTFDELLKSKNNDEEEWKMSLHAFLLTVFSECIQANLKNKNVYKNAVVFLKIVELSRQEFIYILQFWSCVNDYISTYFEINLKAKSASFGDANSSENIPLMYESTEDEECEKEIFETIIKYKMKLLESKIVIDQNALKRDYAVFRYLSNFKKEEENSNVNKSCKICTLENDSIWAVLRCGHKICKPCLLTLLKSFNYSIIICPICRNYALAHTLYFGKVEIEEPGITLKGTFSIKIESITLKLMELIVQDPTVKVLIFSTWEKPLELLGKALKDNSVNHRILKLGNEYKKTLKAFKTNMKIKALLMTMSLGSKGLNLTEASRIFFMEPIVENTDVLEAIGRINRIGQTKPTFVHHFIIKDSIEEIITNELSHLRNLSDITITQMLNLFKN</sequence>
<dbReference type="InterPro" id="IPR017907">
    <property type="entry name" value="Znf_RING_CS"/>
</dbReference>
<dbReference type="InterPro" id="IPR027417">
    <property type="entry name" value="P-loop_NTPase"/>
</dbReference>
<dbReference type="SUPFAM" id="SSF57850">
    <property type="entry name" value="RING/U-box"/>
    <property type="match status" value="1"/>
</dbReference>
<dbReference type="OrthoDB" id="423559at2759"/>
<dbReference type="GO" id="GO:0005634">
    <property type="term" value="C:nucleus"/>
    <property type="evidence" value="ECO:0007669"/>
    <property type="project" value="TreeGrafter"/>
</dbReference>
<evidence type="ECO:0000256" key="2">
    <source>
        <dbReference type="ARBA" id="ARBA00022771"/>
    </source>
</evidence>
<dbReference type="PROSITE" id="PS51192">
    <property type="entry name" value="HELICASE_ATP_BIND_1"/>
    <property type="match status" value="1"/>
</dbReference>
<keyword evidence="9" id="KW-0067">ATP-binding</keyword>
<dbReference type="Gene3D" id="3.40.50.300">
    <property type="entry name" value="P-loop containing nucleotide triphosphate hydrolases"/>
    <property type="match status" value="1"/>
</dbReference>
<reference evidence="9 10" key="1">
    <citation type="submission" date="2019-08" db="EMBL/GenBank/DDBJ databases">
        <authorList>
            <person name="Alioto T."/>
            <person name="Alioto T."/>
            <person name="Gomez Garrido J."/>
        </authorList>
    </citation>
    <scope>NUCLEOTIDE SEQUENCE [LARGE SCALE GENOMIC DNA]</scope>
</reference>
<evidence type="ECO:0000256" key="3">
    <source>
        <dbReference type="ARBA" id="ARBA00022801"/>
    </source>
</evidence>
<dbReference type="InterPro" id="IPR048686">
    <property type="entry name" value="SHPRH_helical_1st"/>
</dbReference>
<gene>
    <name evidence="9" type="ORF">CINCED_3A021284</name>
</gene>
<dbReference type="InterPro" id="IPR038718">
    <property type="entry name" value="SNF2-like_sf"/>
</dbReference>
<dbReference type="GO" id="GO:0005524">
    <property type="term" value="F:ATP binding"/>
    <property type="evidence" value="ECO:0007669"/>
    <property type="project" value="InterPro"/>
</dbReference>
<dbReference type="EMBL" id="CABPRJ010001009">
    <property type="protein sequence ID" value="VVC34712.1"/>
    <property type="molecule type" value="Genomic_DNA"/>
</dbReference>
<dbReference type="PROSITE" id="PS50089">
    <property type="entry name" value="ZF_RING_2"/>
    <property type="match status" value="1"/>
</dbReference>
<evidence type="ECO:0000256" key="5">
    <source>
        <dbReference type="PROSITE-ProRule" id="PRU00175"/>
    </source>
</evidence>
<dbReference type="InterPro" id="IPR001965">
    <property type="entry name" value="Znf_PHD"/>
</dbReference>
<keyword evidence="2 5" id="KW-0863">Zinc-finger</keyword>
<feature type="domain" description="RING-type" evidence="6">
    <location>
        <begin position="911"/>
        <end position="954"/>
    </location>
</feature>
<dbReference type="SUPFAM" id="SSF57903">
    <property type="entry name" value="FYVE/PHD zinc finger"/>
    <property type="match status" value="1"/>
</dbReference>
<dbReference type="SMART" id="SM00184">
    <property type="entry name" value="RING"/>
    <property type="match status" value="1"/>
</dbReference>
<feature type="domain" description="Helicase ATP-binding" evidence="7">
    <location>
        <begin position="213"/>
        <end position="353"/>
    </location>
</feature>
<dbReference type="PROSITE" id="PS00518">
    <property type="entry name" value="ZF_RING_1"/>
    <property type="match status" value="1"/>
</dbReference>
<organism evidence="9 10">
    <name type="scientific">Cinara cedri</name>
    <dbReference type="NCBI Taxonomy" id="506608"/>
    <lineage>
        <taxon>Eukaryota</taxon>
        <taxon>Metazoa</taxon>
        <taxon>Ecdysozoa</taxon>
        <taxon>Arthropoda</taxon>
        <taxon>Hexapoda</taxon>
        <taxon>Insecta</taxon>
        <taxon>Pterygota</taxon>
        <taxon>Neoptera</taxon>
        <taxon>Paraneoptera</taxon>
        <taxon>Hemiptera</taxon>
        <taxon>Sternorrhyncha</taxon>
        <taxon>Aphidomorpha</taxon>
        <taxon>Aphidoidea</taxon>
        <taxon>Aphididae</taxon>
        <taxon>Lachninae</taxon>
        <taxon>Cinara</taxon>
    </lineage>
</organism>
<dbReference type="GO" id="GO:0004386">
    <property type="term" value="F:helicase activity"/>
    <property type="evidence" value="ECO:0007669"/>
    <property type="project" value="UniProtKB-KW"/>
</dbReference>
<dbReference type="SMART" id="SM00249">
    <property type="entry name" value="PHD"/>
    <property type="match status" value="1"/>
</dbReference>
<dbReference type="AlphaFoldDB" id="A0A5E4MV33"/>
<keyword evidence="9" id="KW-0347">Helicase</keyword>
<dbReference type="GO" id="GO:0006974">
    <property type="term" value="P:DNA damage response"/>
    <property type="evidence" value="ECO:0007669"/>
    <property type="project" value="TreeGrafter"/>
</dbReference>
<keyword evidence="3" id="KW-0378">Hydrolase</keyword>
<dbReference type="Pfam" id="PF00176">
    <property type="entry name" value="SNF2-rel_dom"/>
    <property type="match status" value="1"/>
</dbReference>
<protein>
    <submittedName>
        <fullName evidence="9">Zinc finger, PHD-type,Zinc finger, RING-type,Zinc finger, RING/FYVE/PHD-type,Helicase, C</fullName>
    </submittedName>
</protein>
<dbReference type="InterPro" id="IPR052583">
    <property type="entry name" value="ATP-helicase/E3_Ub-Ligase"/>
</dbReference>
<keyword evidence="9" id="KW-0547">Nucleotide-binding</keyword>
<dbReference type="PANTHER" id="PTHR45865:SF1">
    <property type="entry name" value="E3 UBIQUITIN-PROTEIN LIGASE SHPRH"/>
    <property type="match status" value="1"/>
</dbReference>
<evidence type="ECO:0000313" key="10">
    <source>
        <dbReference type="Proteomes" id="UP000325440"/>
    </source>
</evidence>
<dbReference type="GO" id="GO:0000209">
    <property type="term" value="P:protein polyubiquitination"/>
    <property type="evidence" value="ECO:0007669"/>
    <property type="project" value="TreeGrafter"/>
</dbReference>
<evidence type="ECO:0000259" key="7">
    <source>
        <dbReference type="PROSITE" id="PS51192"/>
    </source>
</evidence>
<dbReference type="InterPro" id="IPR001650">
    <property type="entry name" value="Helicase_C-like"/>
</dbReference>
<name>A0A5E4MV33_9HEMI</name>
<dbReference type="InterPro" id="IPR000330">
    <property type="entry name" value="SNF2_N"/>
</dbReference>
<keyword evidence="10" id="KW-1185">Reference proteome</keyword>
<dbReference type="CDD" id="cd18793">
    <property type="entry name" value="SF2_C_SNF"/>
    <property type="match status" value="1"/>
</dbReference>
<dbReference type="Pfam" id="PF21325">
    <property type="entry name" value="SHPRH_helical-1st"/>
    <property type="match status" value="1"/>
</dbReference>
<dbReference type="InterPro" id="IPR013083">
    <property type="entry name" value="Znf_RING/FYVE/PHD"/>
</dbReference>
<feature type="domain" description="Helicase C-terminal" evidence="8">
    <location>
        <begin position="990"/>
        <end position="1138"/>
    </location>
</feature>
<dbReference type="Proteomes" id="UP000325440">
    <property type="component" value="Unassembled WGS sequence"/>
</dbReference>
<evidence type="ECO:0000259" key="6">
    <source>
        <dbReference type="PROSITE" id="PS50089"/>
    </source>
</evidence>
<dbReference type="InterPro" id="IPR011011">
    <property type="entry name" value="Znf_FYVE_PHD"/>
</dbReference>
<dbReference type="GO" id="GO:0061630">
    <property type="term" value="F:ubiquitin protein ligase activity"/>
    <property type="evidence" value="ECO:0007669"/>
    <property type="project" value="TreeGrafter"/>
</dbReference>
<evidence type="ECO:0000259" key="8">
    <source>
        <dbReference type="PROSITE" id="PS51194"/>
    </source>
</evidence>
<accession>A0A5E4MV33</accession>
<dbReference type="Gene3D" id="3.40.50.10810">
    <property type="entry name" value="Tandem AAA-ATPase domain"/>
    <property type="match status" value="2"/>
</dbReference>
<dbReference type="InterPro" id="IPR014001">
    <property type="entry name" value="Helicase_ATP-bd"/>
</dbReference>
<dbReference type="InterPro" id="IPR049730">
    <property type="entry name" value="SNF2/RAD54-like_C"/>
</dbReference>
<evidence type="ECO:0000256" key="1">
    <source>
        <dbReference type="ARBA" id="ARBA00022723"/>
    </source>
</evidence>
<dbReference type="InterPro" id="IPR001841">
    <property type="entry name" value="Znf_RING"/>
</dbReference>
<proteinExistence type="predicted"/>
<dbReference type="SUPFAM" id="SSF52540">
    <property type="entry name" value="P-loop containing nucleoside triphosphate hydrolases"/>
    <property type="match status" value="2"/>
</dbReference>
<dbReference type="GO" id="GO:0008270">
    <property type="term" value="F:zinc ion binding"/>
    <property type="evidence" value="ECO:0007669"/>
    <property type="project" value="UniProtKB-KW"/>
</dbReference>
<dbReference type="Gene3D" id="3.30.40.10">
    <property type="entry name" value="Zinc/RING finger domain, C3HC4 (zinc finger)"/>
    <property type="match status" value="2"/>
</dbReference>
<evidence type="ECO:0000256" key="4">
    <source>
        <dbReference type="ARBA" id="ARBA00022833"/>
    </source>
</evidence>
<dbReference type="Pfam" id="PF00271">
    <property type="entry name" value="Helicase_C"/>
    <property type="match status" value="1"/>
</dbReference>
<dbReference type="PROSITE" id="PS51194">
    <property type="entry name" value="HELICASE_CTER"/>
    <property type="match status" value="1"/>
</dbReference>